<keyword evidence="1 3" id="KW-0808">Transferase</keyword>
<evidence type="ECO:0000313" key="4">
    <source>
        <dbReference type="Proteomes" id="UP000249542"/>
    </source>
</evidence>
<proteinExistence type="predicted"/>
<organism evidence="3 4">
    <name type="scientific">Mesonia algae</name>
    <dbReference type="NCBI Taxonomy" id="213248"/>
    <lineage>
        <taxon>Bacteria</taxon>
        <taxon>Pseudomonadati</taxon>
        <taxon>Bacteroidota</taxon>
        <taxon>Flavobacteriia</taxon>
        <taxon>Flavobacteriales</taxon>
        <taxon>Flavobacteriaceae</taxon>
        <taxon>Mesonia</taxon>
    </lineage>
</organism>
<dbReference type="RefSeq" id="WP_111541018.1">
    <property type="nucleotide sequence ID" value="NZ_QKYV01000004.1"/>
</dbReference>
<dbReference type="GO" id="GO:0008080">
    <property type="term" value="F:N-acetyltransferase activity"/>
    <property type="evidence" value="ECO:0007669"/>
    <property type="project" value="InterPro"/>
</dbReference>
<dbReference type="PANTHER" id="PTHR13947:SF37">
    <property type="entry name" value="LD18367P"/>
    <property type="match status" value="1"/>
</dbReference>
<dbReference type="AlphaFoldDB" id="A0A2W7JYS3"/>
<gene>
    <name evidence="3" type="ORF">LX95_01718</name>
</gene>
<dbReference type="PROSITE" id="PS51186">
    <property type="entry name" value="GNAT"/>
    <property type="match status" value="1"/>
</dbReference>
<dbReference type="PANTHER" id="PTHR13947">
    <property type="entry name" value="GNAT FAMILY N-ACETYLTRANSFERASE"/>
    <property type="match status" value="1"/>
</dbReference>
<dbReference type="InterPro" id="IPR000182">
    <property type="entry name" value="GNAT_dom"/>
</dbReference>
<keyword evidence="4" id="KW-1185">Reference proteome</keyword>
<reference evidence="3 4" key="1">
    <citation type="submission" date="2018-06" db="EMBL/GenBank/DDBJ databases">
        <title>Genomic Encyclopedia of Archaeal and Bacterial Type Strains, Phase II (KMG-II): from individual species to whole genera.</title>
        <authorList>
            <person name="Goeker M."/>
        </authorList>
    </citation>
    <scope>NUCLEOTIDE SEQUENCE [LARGE SCALE GENOMIC DNA]</scope>
    <source>
        <strain evidence="3 4">DSM 15361</strain>
    </source>
</reference>
<dbReference type="CDD" id="cd04301">
    <property type="entry name" value="NAT_SF"/>
    <property type="match status" value="1"/>
</dbReference>
<protein>
    <submittedName>
        <fullName evidence="3">Putative acetyltransferase</fullName>
    </submittedName>
</protein>
<feature type="domain" description="N-acetyltransferase" evidence="2">
    <location>
        <begin position="4"/>
        <end position="160"/>
    </location>
</feature>
<sequence length="160" mass="18197">MEHLKIRPIQKEDNPFVAEMIRAVLIENNAPKTGTAYEDENLDILYGTYQNEKSVYFVLTDGVKIYGSAGIGSLEGSNEICELQKMYFLQEVRGKGLGSEMIKSCLNFAEEVGYKKCYLETLPTMQAAQKLYKKSGFKYLDTRLGNTGHFSCTTWMLKEF</sequence>
<dbReference type="Gene3D" id="3.40.630.30">
    <property type="match status" value="1"/>
</dbReference>
<dbReference type="Pfam" id="PF00583">
    <property type="entry name" value="Acetyltransf_1"/>
    <property type="match status" value="1"/>
</dbReference>
<dbReference type="InterPro" id="IPR050769">
    <property type="entry name" value="NAT_camello-type"/>
</dbReference>
<name>A0A2W7JYS3_9FLAO</name>
<dbReference type="SUPFAM" id="SSF55729">
    <property type="entry name" value="Acyl-CoA N-acyltransferases (Nat)"/>
    <property type="match status" value="1"/>
</dbReference>
<comment type="caution">
    <text evidence="3">The sequence shown here is derived from an EMBL/GenBank/DDBJ whole genome shotgun (WGS) entry which is preliminary data.</text>
</comment>
<dbReference type="Proteomes" id="UP000249542">
    <property type="component" value="Unassembled WGS sequence"/>
</dbReference>
<evidence type="ECO:0000313" key="3">
    <source>
        <dbReference type="EMBL" id="PZW40650.1"/>
    </source>
</evidence>
<dbReference type="InterPro" id="IPR016181">
    <property type="entry name" value="Acyl_CoA_acyltransferase"/>
</dbReference>
<dbReference type="EMBL" id="QKYV01000004">
    <property type="protein sequence ID" value="PZW40650.1"/>
    <property type="molecule type" value="Genomic_DNA"/>
</dbReference>
<accession>A0A2W7JYS3</accession>
<evidence type="ECO:0000259" key="2">
    <source>
        <dbReference type="PROSITE" id="PS51186"/>
    </source>
</evidence>
<evidence type="ECO:0000256" key="1">
    <source>
        <dbReference type="ARBA" id="ARBA00022679"/>
    </source>
</evidence>